<dbReference type="EMBL" id="HBGA01094225">
    <property type="protein sequence ID" value="CAD9024068.1"/>
    <property type="molecule type" value="Transcribed_RNA"/>
</dbReference>
<organism evidence="1">
    <name type="scientific">Eutreptiella gymnastica</name>
    <dbReference type="NCBI Taxonomy" id="73025"/>
    <lineage>
        <taxon>Eukaryota</taxon>
        <taxon>Discoba</taxon>
        <taxon>Euglenozoa</taxon>
        <taxon>Euglenida</taxon>
        <taxon>Spirocuta</taxon>
        <taxon>Euglenophyceae</taxon>
        <taxon>Eutreptiales</taxon>
        <taxon>Eutreptiaceae</taxon>
        <taxon>Eutreptiella</taxon>
    </lineage>
</organism>
<accession>A0A6U8FYC8</accession>
<dbReference type="AlphaFoldDB" id="A0A6U8FYC8"/>
<evidence type="ECO:0000313" key="1">
    <source>
        <dbReference type="EMBL" id="CAD9024062.1"/>
    </source>
</evidence>
<protein>
    <submittedName>
        <fullName evidence="1">Uncharacterized protein</fullName>
    </submittedName>
</protein>
<dbReference type="EMBL" id="HBGA01094214">
    <property type="protein sequence ID" value="CAD9024062.1"/>
    <property type="molecule type" value="Transcribed_RNA"/>
</dbReference>
<gene>
    <name evidence="1" type="ORF">EGYM00392_LOCUS35187</name>
    <name evidence="2" type="ORF">EGYM00392_LOCUS35193</name>
</gene>
<evidence type="ECO:0000313" key="2">
    <source>
        <dbReference type="EMBL" id="CAD9024068.1"/>
    </source>
</evidence>
<reference evidence="1" key="1">
    <citation type="submission" date="2021-01" db="EMBL/GenBank/DDBJ databases">
        <authorList>
            <person name="Corre E."/>
            <person name="Pelletier E."/>
            <person name="Niang G."/>
            <person name="Scheremetjew M."/>
            <person name="Finn R."/>
            <person name="Kale V."/>
            <person name="Holt S."/>
            <person name="Cochrane G."/>
            <person name="Meng A."/>
            <person name="Brown T."/>
            <person name="Cohen L."/>
        </authorList>
    </citation>
    <scope>NUCLEOTIDE SEQUENCE</scope>
    <source>
        <strain evidence="1">NIES-381</strain>
    </source>
</reference>
<name>A0A6U8FYC8_9EUGL</name>
<proteinExistence type="predicted"/>
<sequence>MGDVRGAVQQLENILRDRCRNSVTARMELITLLLVHGINSTKAMQLRDSLPDFASPSFVGSMVKELHWWWPDRDHAFLVGAVRHEDLCFKQPNLSIQGPPGANVLLLFSPLLSAFPESLLAAIKPWRQSLCLVWMHPGAYATKWADELDIKLSNQPQLALLRMGPNGWNRKALYGGSFSGKPEHVLAFMDFLAAHLGNPREAELPIQLAAISIDLH</sequence>